<evidence type="ECO:0000313" key="6">
    <source>
        <dbReference type="Proteomes" id="UP001501721"/>
    </source>
</evidence>
<evidence type="ECO:0000313" key="5">
    <source>
        <dbReference type="EMBL" id="GAA2476093.1"/>
    </source>
</evidence>
<dbReference type="Gene3D" id="1.10.150.130">
    <property type="match status" value="1"/>
</dbReference>
<dbReference type="InterPro" id="IPR010998">
    <property type="entry name" value="Integrase_recombinase_N"/>
</dbReference>
<feature type="region of interest" description="Disordered" evidence="3">
    <location>
        <begin position="1"/>
        <end position="43"/>
    </location>
</feature>
<evidence type="ECO:0000256" key="1">
    <source>
        <dbReference type="ARBA" id="ARBA00023125"/>
    </source>
</evidence>
<feature type="domain" description="Tyr recombinase" evidence="4">
    <location>
        <begin position="199"/>
        <end position="409"/>
    </location>
</feature>
<dbReference type="InterPro" id="IPR011010">
    <property type="entry name" value="DNA_brk_join_enz"/>
</dbReference>
<keyword evidence="6" id="KW-1185">Reference proteome</keyword>
<dbReference type="InterPro" id="IPR013762">
    <property type="entry name" value="Integrase-like_cat_sf"/>
</dbReference>
<feature type="compositionally biased region" description="Basic and acidic residues" evidence="3">
    <location>
        <begin position="1"/>
        <end position="22"/>
    </location>
</feature>
<gene>
    <name evidence="5" type="ORF">GCM10010422_19540</name>
</gene>
<accession>A0ABN3L2B7</accession>
<organism evidence="5 6">
    <name type="scientific">Streptomyces graminearus</name>
    <dbReference type="NCBI Taxonomy" id="284030"/>
    <lineage>
        <taxon>Bacteria</taxon>
        <taxon>Bacillati</taxon>
        <taxon>Actinomycetota</taxon>
        <taxon>Actinomycetes</taxon>
        <taxon>Kitasatosporales</taxon>
        <taxon>Streptomycetaceae</taxon>
        <taxon>Streptomyces</taxon>
    </lineage>
</organism>
<dbReference type="RefSeq" id="WP_346079526.1">
    <property type="nucleotide sequence ID" value="NZ_BAAATL010000007.1"/>
</dbReference>
<dbReference type="PROSITE" id="PS51898">
    <property type="entry name" value="TYR_RECOMBINASE"/>
    <property type="match status" value="1"/>
</dbReference>
<dbReference type="EMBL" id="BAAATL010000007">
    <property type="protein sequence ID" value="GAA2476093.1"/>
    <property type="molecule type" value="Genomic_DNA"/>
</dbReference>
<name>A0ABN3L2B7_9ACTN</name>
<keyword evidence="2" id="KW-0233">DNA recombination</keyword>
<comment type="caution">
    <text evidence="5">The sequence shown here is derived from an EMBL/GenBank/DDBJ whole genome shotgun (WGS) entry which is preliminary data.</text>
</comment>
<dbReference type="Gene3D" id="1.10.443.10">
    <property type="entry name" value="Intergrase catalytic core"/>
    <property type="match status" value="1"/>
</dbReference>
<dbReference type="CDD" id="cd01189">
    <property type="entry name" value="INT_ICEBs1_C_like"/>
    <property type="match status" value="1"/>
</dbReference>
<dbReference type="InterPro" id="IPR002104">
    <property type="entry name" value="Integrase_catalytic"/>
</dbReference>
<dbReference type="SUPFAM" id="SSF56349">
    <property type="entry name" value="DNA breaking-rejoining enzymes"/>
    <property type="match status" value="1"/>
</dbReference>
<evidence type="ECO:0000256" key="3">
    <source>
        <dbReference type="SAM" id="MobiDB-lite"/>
    </source>
</evidence>
<proteinExistence type="predicted"/>
<protein>
    <submittedName>
        <fullName evidence="5">Site-specific integrase</fullName>
    </submittedName>
</protein>
<dbReference type="Proteomes" id="UP001501721">
    <property type="component" value="Unassembled WGS sequence"/>
</dbReference>
<dbReference type="Pfam" id="PF00589">
    <property type="entry name" value="Phage_integrase"/>
    <property type="match status" value="1"/>
</dbReference>
<sequence length="437" mass="49744">MSKPIEPFDRWHKRYPKPERGDTPCPCGTPQQPLHPSADHGRGHRWQARYTDSAGKEKRPTFATWQQARDYLDKVLTEVERQTSRDSNPGSLPVEYFATEMMERRRKRKKNTNTCDTYESHLRNHILPFAGHRRASSLRRPDSMAFVDYLLDKEGLDSACTVVQIFKTWRILVHYMLDEDVPLPANIVARIDLPDVTPRVKVALSPGQVAAVAAAMRTVAPRYEVLIWLGACAGLRQGEAFGLKRSQVAWNHDLLHIEEQRQRGKAVRLKTKASYATLPVDHFLIERLLHHVSRFSEPEPVSPGAERRRRARGYVEPPDEDLIVTNRYGRPVLISDFHQKWRRTVKQAGLPDRTRFHDLKHFYTTTLGGSGKHDPKTVQALSRHAKFSETWDTYAHPPLAVEEVMVTVFGTAFSHIDTPTTSLRNGSTFVAGAASAP</sequence>
<evidence type="ECO:0000259" key="4">
    <source>
        <dbReference type="PROSITE" id="PS51898"/>
    </source>
</evidence>
<reference evidence="5 6" key="1">
    <citation type="journal article" date="2019" name="Int. J. Syst. Evol. Microbiol.">
        <title>The Global Catalogue of Microorganisms (GCM) 10K type strain sequencing project: providing services to taxonomists for standard genome sequencing and annotation.</title>
        <authorList>
            <consortium name="The Broad Institute Genomics Platform"/>
            <consortium name="The Broad Institute Genome Sequencing Center for Infectious Disease"/>
            <person name="Wu L."/>
            <person name="Ma J."/>
        </authorList>
    </citation>
    <scope>NUCLEOTIDE SEQUENCE [LARGE SCALE GENOMIC DNA]</scope>
    <source>
        <strain evidence="5 6">JCM 6923</strain>
    </source>
</reference>
<keyword evidence="1" id="KW-0238">DNA-binding</keyword>
<evidence type="ECO:0000256" key="2">
    <source>
        <dbReference type="ARBA" id="ARBA00023172"/>
    </source>
</evidence>